<gene>
    <name evidence="1" type="ORF">HMPREF0381_2709</name>
</gene>
<name>E6LRX4_9FIRM</name>
<sequence length="118" mass="14098">MFFGLKEKENYDFDMGKFNRDIKQRFPNVIISENNEFNYNMLWEDEYQFNLPMSRNRCAFAIDYFNSKDRINDYAKFIIWLGTYFSAKEEVILCDESGNHSLVMSRGISVDDIVKVLE</sequence>
<dbReference type="HOGENOM" id="CLU_1924835_0_0_9"/>
<dbReference type="EMBL" id="AEPW01000106">
    <property type="protein sequence ID" value="EFU75351.1"/>
    <property type="molecule type" value="Genomic_DNA"/>
</dbReference>
<dbReference type="eggNOG" id="ENOG503361G">
    <property type="taxonomic scope" value="Bacteria"/>
</dbReference>
<dbReference type="AlphaFoldDB" id="E6LRX4"/>
<reference evidence="1 2" key="1">
    <citation type="submission" date="2010-12" db="EMBL/GenBank/DDBJ databases">
        <authorList>
            <person name="Muzny D."/>
            <person name="Qin X."/>
            <person name="Deng J."/>
            <person name="Jiang H."/>
            <person name="Liu Y."/>
            <person name="Qu J."/>
            <person name="Song X.-Z."/>
            <person name="Zhang L."/>
            <person name="Thornton R."/>
            <person name="Coyle M."/>
            <person name="Francisco L."/>
            <person name="Jackson L."/>
            <person name="Javaid M."/>
            <person name="Korchina V."/>
            <person name="Kovar C."/>
            <person name="Mata R."/>
            <person name="Mathew T."/>
            <person name="Ngo R."/>
            <person name="Nguyen L."/>
            <person name="Nguyen N."/>
            <person name="Okwuonu G."/>
            <person name="Ongeri F."/>
            <person name="Pham C."/>
            <person name="Simmons D."/>
            <person name="Wilczek-Boney K."/>
            <person name="Hale W."/>
            <person name="Jakkamsetti A."/>
            <person name="Pham P."/>
            <person name="Ruth R."/>
            <person name="San Lucas F."/>
            <person name="Warren J."/>
            <person name="Zhang J."/>
            <person name="Zhao Z."/>
            <person name="Zhou C."/>
            <person name="Zhu D."/>
            <person name="Lee S."/>
            <person name="Bess C."/>
            <person name="Blankenburg K."/>
            <person name="Forbes L."/>
            <person name="Fu Q."/>
            <person name="Gubbala S."/>
            <person name="Hirani K."/>
            <person name="Jayaseelan J.C."/>
            <person name="Lara F."/>
            <person name="Munidasa M."/>
            <person name="Palculict T."/>
            <person name="Patil S."/>
            <person name="Pu L.-L."/>
            <person name="Saada N."/>
            <person name="Tang L."/>
            <person name="Weissenberger G."/>
            <person name="Zhu Y."/>
            <person name="Hemphill L."/>
            <person name="Shang Y."/>
            <person name="Youmans B."/>
            <person name="Ayvaz T."/>
            <person name="Ross M."/>
            <person name="Santibanez J."/>
            <person name="Aqrawi P."/>
            <person name="Gross S."/>
            <person name="Joshi V."/>
            <person name="Fowler G."/>
            <person name="Nazareth L."/>
            <person name="Reid J."/>
            <person name="Worley K."/>
            <person name="Petrosino J."/>
            <person name="Highlander S."/>
            <person name="Gibbs R."/>
        </authorList>
    </citation>
    <scope>NUCLEOTIDE SEQUENCE [LARGE SCALE GENOMIC DNA]</scope>
    <source>
        <strain evidence="1 2">DSM 3986</strain>
    </source>
</reference>
<accession>E6LRX4</accession>
<comment type="caution">
    <text evidence="1">The sequence shown here is derived from an EMBL/GenBank/DDBJ whole genome shotgun (WGS) entry which is preliminary data.</text>
</comment>
<evidence type="ECO:0000313" key="1">
    <source>
        <dbReference type="EMBL" id="EFU75351.1"/>
    </source>
</evidence>
<organism evidence="1 2">
    <name type="scientific">Lachnoanaerobaculum saburreum DSM 3986</name>
    <dbReference type="NCBI Taxonomy" id="887325"/>
    <lineage>
        <taxon>Bacteria</taxon>
        <taxon>Bacillati</taxon>
        <taxon>Bacillota</taxon>
        <taxon>Clostridia</taxon>
        <taxon>Lachnospirales</taxon>
        <taxon>Lachnospiraceae</taxon>
        <taxon>Lachnoanaerobaculum</taxon>
    </lineage>
</organism>
<protein>
    <submittedName>
        <fullName evidence="1">Uncharacterized protein</fullName>
    </submittedName>
</protein>
<dbReference type="Proteomes" id="UP000003434">
    <property type="component" value="Unassembled WGS sequence"/>
</dbReference>
<evidence type="ECO:0000313" key="2">
    <source>
        <dbReference type="Proteomes" id="UP000003434"/>
    </source>
</evidence>
<proteinExistence type="predicted"/>